<reference evidence="2 3" key="1">
    <citation type="submission" date="2021-01" db="EMBL/GenBank/DDBJ databases">
        <title>Whole genome shotgun sequence of Actinoplanes couchii NBRC 106145.</title>
        <authorList>
            <person name="Komaki H."/>
            <person name="Tamura T."/>
        </authorList>
    </citation>
    <scope>NUCLEOTIDE SEQUENCE [LARGE SCALE GENOMIC DNA]</scope>
    <source>
        <strain evidence="2 3">NBRC 106145</strain>
    </source>
</reference>
<feature type="chain" id="PRO_5045750286" description="Secreted protein" evidence="1">
    <location>
        <begin position="30"/>
        <end position="193"/>
    </location>
</feature>
<name>A0ABQ3XSM8_9ACTN</name>
<sequence>MRKRLLRLLAAAFLGAGLVTTTVVSPASARTDTGFGPFTNSSVDCGQSVYISDYSVKYWACTWHTLNGGTAGHVKTGIVIQNYGSVTRGVTANWTRYWELGGNNATSHSQLFGTGVSLPAGQYRTLWDWYTYTGNGGTIPYYGTKGLVKIVSGSTVLKTGGNAYSPLQSWNVGCKDSTTGVWNWVDTGRNCDG</sequence>
<evidence type="ECO:0008006" key="4">
    <source>
        <dbReference type="Google" id="ProtNLM"/>
    </source>
</evidence>
<feature type="signal peptide" evidence="1">
    <location>
        <begin position="1"/>
        <end position="29"/>
    </location>
</feature>
<dbReference type="EMBL" id="BOMG01000129">
    <property type="protein sequence ID" value="GID61526.1"/>
    <property type="molecule type" value="Genomic_DNA"/>
</dbReference>
<proteinExistence type="predicted"/>
<protein>
    <recommendedName>
        <fullName evidence="4">Secreted protein</fullName>
    </recommendedName>
</protein>
<evidence type="ECO:0000313" key="2">
    <source>
        <dbReference type="EMBL" id="GID61526.1"/>
    </source>
</evidence>
<comment type="caution">
    <text evidence="2">The sequence shown here is derived from an EMBL/GenBank/DDBJ whole genome shotgun (WGS) entry which is preliminary data.</text>
</comment>
<evidence type="ECO:0000313" key="3">
    <source>
        <dbReference type="Proteomes" id="UP000612282"/>
    </source>
</evidence>
<keyword evidence="1" id="KW-0732">Signal</keyword>
<accession>A0ABQ3XSM8</accession>
<gene>
    <name evidence="2" type="ORF">Aco03nite_099300</name>
</gene>
<evidence type="ECO:0000256" key="1">
    <source>
        <dbReference type="SAM" id="SignalP"/>
    </source>
</evidence>
<keyword evidence="3" id="KW-1185">Reference proteome</keyword>
<dbReference type="RefSeq" id="WP_203809596.1">
    <property type="nucleotide sequence ID" value="NZ_BAAAQE010000105.1"/>
</dbReference>
<organism evidence="2 3">
    <name type="scientific">Actinoplanes couchii</name>
    <dbReference type="NCBI Taxonomy" id="403638"/>
    <lineage>
        <taxon>Bacteria</taxon>
        <taxon>Bacillati</taxon>
        <taxon>Actinomycetota</taxon>
        <taxon>Actinomycetes</taxon>
        <taxon>Micromonosporales</taxon>
        <taxon>Micromonosporaceae</taxon>
        <taxon>Actinoplanes</taxon>
    </lineage>
</organism>
<dbReference type="Proteomes" id="UP000612282">
    <property type="component" value="Unassembled WGS sequence"/>
</dbReference>